<protein>
    <submittedName>
        <fullName evidence="3">Uncharacterized protein</fullName>
    </submittedName>
</protein>
<dbReference type="Proteomes" id="UP001634007">
    <property type="component" value="Unassembled WGS sequence"/>
</dbReference>
<dbReference type="NCBIfam" id="TIGR01484">
    <property type="entry name" value="HAD-SF-IIB"/>
    <property type="match status" value="1"/>
</dbReference>
<dbReference type="NCBIfam" id="TIGR00685">
    <property type="entry name" value="T6PP"/>
    <property type="match status" value="1"/>
</dbReference>
<dbReference type="Pfam" id="PF00982">
    <property type="entry name" value="Glyco_transf_20"/>
    <property type="match status" value="2"/>
</dbReference>
<sequence length="443" mass="49549">MLGLDFESKRGYNGLEYFGRTVYIKIIPVGVHMGRLESVLNLLATSTKVKEIQEQFKGMKVILGVDGMDIFKGISLKLLALEQLYETYLTSKRINEAYGAAAGYEPLVLVDRPDAPRTSMLVVSEFIGCSPSLSGAIRVNPWDVDVVADALSLAINMSSSEKQLRHEKHYKYVSTHDVAYWACDFTHDLGRACRDRYKKRCWVFGLGLRFRVLSLSPNFRQRRAIFLDYDGTVVSETSISRMPGPKVLYVLNTLCNDPMTTIFIISGRGRKSLSEWLSSCKMLGIAAEHVYFIRWNNAAEWETNSLSVCLDWKNIVEPIMKSYTEATDGSSIENKESALVWHHQDADPDFGSCQAKELLAHPESVLANEPAVIKRGQQIVEVKPQGVSKGLVAEKVLITMVNGGEPPDFVLCIGNEDMFERILSFISGTSFSVTPEIFACTVR</sequence>
<dbReference type="PANTHER" id="PTHR10788:SF14">
    <property type="entry name" value="ALPHA,ALPHA-TREHALOSE-PHOSPHATE SYNTHASE [UDP-FORMING] 9-RELATED"/>
    <property type="match status" value="1"/>
</dbReference>
<dbReference type="InterPro" id="IPR006379">
    <property type="entry name" value="HAD-SF_hydro_IIB"/>
</dbReference>
<dbReference type="InterPro" id="IPR036412">
    <property type="entry name" value="HAD-like_sf"/>
</dbReference>
<evidence type="ECO:0000313" key="4">
    <source>
        <dbReference type="Proteomes" id="UP001634007"/>
    </source>
</evidence>
<comment type="similarity">
    <text evidence="2">In the C-terminal section; belongs to the trehalose phosphatase family.</text>
</comment>
<dbReference type="PANTHER" id="PTHR10788">
    <property type="entry name" value="TREHALOSE-6-PHOSPHATE SYNTHASE"/>
    <property type="match status" value="1"/>
</dbReference>
<gene>
    <name evidence="3" type="ORF">ACJRO7_027780</name>
</gene>
<dbReference type="Gene3D" id="3.40.50.1000">
    <property type="entry name" value="HAD superfamily/HAD-like"/>
    <property type="match status" value="1"/>
</dbReference>
<dbReference type="InterPro" id="IPR001830">
    <property type="entry name" value="Glyco_trans_20"/>
</dbReference>
<dbReference type="FunFam" id="3.40.50.1000:FF:000054">
    <property type="entry name" value="alpha,alpha-trehalose-phosphate synthase [UDP-forming] 6"/>
    <property type="match status" value="1"/>
</dbReference>
<dbReference type="Pfam" id="PF02358">
    <property type="entry name" value="Trehalose_PPase"/>
    <property type="match status" value="1"/>
</dbReference>
<evidence type="ECO:0000313" key="3">
    <source>
        <dbReference type="EMBL" id="KAL3730804.1"/>
    </source>
</evidence>
<dbReference type="InterPro" id="IPR023214">
    <property type="entry name" value="HAD_sf"/>
</dbReference>
<dbReference type="FunFam" id="3.40.50.1000:FF:000052">
    <property type="entry name" value="Alpha,alpha-trehalose-phosphate synthase [UDP-forming] 6"/>
    <property type="match status" value="1"/>
</dbReference>
<dbReference type="Gene3D" id="3.30.70.1020">
    <property type="entry name" value="Trehalose-6-phosphate phosphatase related protein, domain 2"/>
    <property type="match status" value="1"/>
</dbReference>
<reference evidence="3 4" key="1">
    <citation type="submission" date="2024-11" db="EMBL/GenBank/DDBJ databases">
        <title>Chromosome-level genome assembly of Eucalyptus globulus Labill. provides insights into its genome evolution.</title>
        <authorList>
            <person name="Li X."/>
        </authorList>
    </citation>
    <scope>NUCLEOTIDE SEQUENCE [LARGE SCALE GENOMIC DNA]</scope>
    <source>
        <strain evidence="3">CL2024</strain>
        <tissue evidence="3">Fresh tender leaves</tissue>
    </source>
</reference>
<dbReference type="AlphaFoldDB" id="A0ABD3JSA8"/>
<dbReference type="SUPFAM" id="SSF56784">
    <property type="entry name" value="HAD-like"/>
    <property type="match status" value="1"/>
</dbReference>
<dbReference type="FunFam" id="3.30.70.1020:FF:000002">
    <property type="entry name" value="Trehalose-6-phosphate synthase 2"/>
    <property type="match status" value="1"/>
</dbReference>
<dbReference type="EMBL" id="JBJKBG010000007">
    <property type="protein sequence ID" value="KAL3730804.1"/>
    <property type="molecule type" value="Genomic_DNA"/>
</dbReference>
<organism evidence="3 4">
    <name type="scientific">Eucalyptus globulus</name>
    <name type="common">Tasmanian blue gum</name>
    <dbReference type="NCBI Taxonomy" id="34317"/>
    <lineage>
        <taxon>Eukaryota</taxon>
        <taxon>Viridiplantae</taxon>
        <taxon>Streptophyta</taxon>
        <taxon>Embryophyta</taxon>
        <taxon>Tracheophyta</taxon>
        <taxon>Spermatophyta</taxon>
        <taxon>Magnoliopsida</taxon>
        <taxon>eudicotyledons</taxon>
        <taxon>Gunneridae</taxon>
        <taxon>Pentapetalae</taxon>
        <taxon>rosids</taxon>
        <taxon>malvids</taxon>
        <taxon>Myrtales</taxon>
        <taxon>Myrtaceae</taxon>
        <taxon>Myrtoideae</taxon>
        <taxon>Eucalypteae</taxon>
        <taxon>Eucalyptus</taxon>
    </lineage>
</organism>
<proteinExistence type="inferred from homology"/>
<name>A0ABD3JSA8_EUCGL</name>
<dbReference type="SUPFAM" id="SSF53756">
    <property type="entry name" value="UDP-Glycosyltransferase/glycogen phosphorylase"/>
    <property type="match status" value="1"/>
</dbReference>
<evidence type="ECO:0000256" key="1">
    <source>
        <dbReference type="ARBA" id="ARBA00005409"/>
    </source>
</evidence>
<comment type="similarity">
    <text evidence="1">In the N-terminal section; belongs to the glycosyltransferase 20 family.</text>
</comment>
<keyword evidence="4" id="KW-1185">Reference proteome</keyword>
<dbReference type="InterPro" id="IPR003337">
    <property type="entry name" value="Trehalose_PPase"/>
</dbReference>
<evidence type="ECO:0000256" key="2">
    <source>
        <dbReference type="ARBA" id="ARBA00006330"/>
    </source>
</evidence>
<comment type="caution">
    <text evidence="3">The sequence shown here is derived from an EMBL/GenBank/DDBJ whole genome shotgun (WGS) entry which is preliminary data.</text>
</comment>
<dbReference type="GO" id="GO:0005991">
    <property type="term" value="P:trehalose metabolic process"/>
    <property type="evidence" value="ECO:0007669"/>
    <property type="project" value="UniProtKB-ARBA"/>
</dbReference>
<dbReference type="CDD" id="cd01627">
    <property type="entry name" value="HAD_TPP"/>
    <property type="match status" value="1"/>
</dbReference>
<dbReference type="Gene3D" id="3.40.50.2000">
    <property type="entry name" value="Glycogen Phosphorylase B"/>
    <property type="match status" value="2"/>
</dbReference>
<accession>A0ABD3JSA8</accession>